<proteinExistence type="predicted"/>
<evidence type="ECO:0000313" key="2">
    <source>
        <dbReference type="Proteomes" id="UP000494163"/>
    </source>
</evidence>
<evidence type="ECO:0000313" key="1">
    <source>
        <dbReference type="EMBL" id="ALC42509.1"/>
    </source>
</evidence>
<keyword evidence="2" id="KW-1185">Reference proteome</keyword>
<dbReference type="OMA" id="ACGVRQQ"/>
<organism evidence="1 2">
    <name type="scientific">Drosophila busckii</name>
    <name type="common">Fruit fly</name>
    <dbReference type="NCBI Taxonomy" id="30019"/>
    <lineage>
        <taxon>Eukaryota</taxon>
        <taxon>Metazoa</taxon>
        <taxon>Ecdysozoa</taxon>
        <taxon>Arthropoda</taxon>
        <taxon>Hexapoda</taxon>
        <taxon>Insecta</taxon>
        <taxon>Pterygota</taxon>
        <taxon>Neoptera</taxon>
        <taxon>Endopterygota</taxon>
        <taxon>Diptera</taxon>
        <taxon>Brachycera</taxon>
        <taxon>Muscomorpha</taxon>
        <taxon>Ephydroidea</taxon>
        <taxon>Drosophilidae</taxon>
        <taxon>Drosophila</taxon>
    </lineage>
</organism>
<protein>
    <submittedName>
        <fullName evidence="1">CG34445</fullName>
    </submittedName>
</protein>
<dbReference type="EMBL" id="CP012524">
    <property type="protein sequence ID" value="ALC42509.1"/>
    <property type="molecule type" value="Genomic_DNA"/>
</dbReference>
<sequence length="71" mass="7838">MASALPQTVAEQERSIYENFATPLAGTFLNLPVESALIKCPACGVRQQSVLQNDLKWWASELNRIVGCLFV</sequence>
<accession>A0A0M3QVJ4</accession>
<name>A0A0M3QVJ4_DROBS</name>
<dbReference type="AlphaFoldDB" id="A0A0M3QVJ4"/>
<gene>
    <name evidence="1" type="ORF">Dbus_chr2Rg2088</name>
</gene>
<dbReference type="Proteomes" id="UP000494163">
    <property type="component" value="Chromosome 2R"/>
</dbReference>
<reference evidence="1 2" key="1">
    <citation type="submission" date="2015-08" db="EMBL/GenBank/DDBJ databases">
        <title>Ancestral chromatin configuration constrains chromatin evolution on differentiating sex chromosomes in Drosophila.</title>
        <authorList>
            <person name="Zhou Q."/>
            <person name="Bachtrog D."/>
        </authorList>
    </citation>
    <scope>NUCLEOTIDE SEQUENCE [LARGE SCALE GENOMIC DNA]</scope>
    <source>
        <tissue evidence="1">Whole larvae</tissue>
    </source>
</reference>
<dbReference type="STRING" id="30019.A0A0M3QVJ4"/>
<dbReference type="OrthoDB" id="7912854at2759"/>